<dbReference type="InterPro" id="IPR036465">
    <property type="entry name" value="vWFA_dom_sf"/>
</dbReference>
<evidence type="ECO:0000313" key="2">
    <source>
        <dbReference type="EMBL" id="SVE40064.1"/>
    </source>
</evidence>
<protein>
    <recommendedName>
        <fullName evidence="3">VWFA domain-containing protein</fullName>
    </recommendedName>
</protein>
<gene>
    <name evidence="2" type="ORF">METZ01_LOCUS492918</name>
</gene>
<evidence type="ECO:0000256" key="1">
    <source>
        <dbReference type="SAM" id="MobiDB-lite"/>
    </source>
</evidence>
<evidence type="ECO:0008006" key="3">
    <source>
        <dbReference type="Google" id="ProtNLM"/>
    </source>
</evidence>
<dbReference type="Gene3D" id="3.40.50.410">
    <property type="entry name" value="von Willebrand factor, type A domain"/>
    <property type="match status" value="1"/>
</dbReference>
<accession>A0A383D6W4</accession>
<dbReference type="EMBL" id="UINC01214713">
    <property type="protein sequence ID" value="SVE40064.1"/>
    <property type="molecule type" value="Genomic_DNA"/>
</dbReference>
<reference evidence="2" key="1">
    <citation type="submission" date="2018-05" db="EMBL/GenBank/DDBJ databases">
        <authorList>
            <person name="Lanie J.A."/>
            <person name="Ng W.-L."/>
            <person name="Kazmierczak K.M."/>
            <person name="Andrzejewski T.M."/>
            <person name="Davidsen T.M."/>
            <person name="Wayne K.J."/>
            <person name="Tettelin H."/>
            <person name="Glass J.I."/>
            <person name="Rusch D."/>
            <person name="Podicherti R."/>
            <person name="Tsui H.-C.T."/>
            <person name="Winkler M.E."/>
        </authorList>
    </citation>
    <scope>NUCLEOTIDE SEQUENCE</scope>
</reference>
<proteinExistence type="predicted"/>
<organism evidence="2">
    <name type="scientific">marine metagenome</name>
    <dbReference type="NCBI Taxonomy" id="408172"/>
    <lineage>
        <taxon>unclassified sequences</taxon>
        <taxon>metagenomes</taxon>
        <taxon>ecological metagenomes</taxon>
    </lineage>
</organism>
<dbReference type="AlphaFoldDB" id="A0A383D6W4"/>
<name>A0A383D6W4_9ZZZZ</name>
<feature type="non-terminal residue" evidence="2">
    <location>
        <position position="1"/>
    </location>
</feature>
<sequence length="80" mass="8233">IGRTPLASALRFVQALTESASDPQESLSSTDVILVTDGVETCESHDSALEAARSLSSALGIDLSVPTSGEPVSGQTKARF</sequence>
<feature type="region of interest" description="Disordered" evidence="1">
    <location>
        <begin position="60"/>
        <end position="80"/>
    </location>
</feature>